<accession>A0ABS9WW35</accession>
<proteinExistence type="predicted"/>
<feature type="region of interest" description="Disordered" evidence="1">
    <location>
        <begin position="1"/>
        <end position="22"/>
    </location>
</feature>
<evidence type="ECO:0000313" key="3">
    <source>
        <dbReference type="Proteomes" id="UP001139646"/>
    </source>
</evidence>
<dbReference type="Proteomes" id="UP001139646">
    <property type="component" value="Unassembled WGS sequence"/>
</dbReference>
<protein>
    <submittedName>
        <fullName evidence="2">Uncharacterized protein</fullName>
    </submittedName>
</protein>
<dbReference type="EMBL" id="JAKKSL010000001">
    <property type="protein sequence ID" value="MCI2282149.1"/>
    <property type="molecule type" value="Genomic_DNA"/>
</dbReference>
<organism evidence="2 3">
    <name type="scientific">Colwellia maritima</name>
    <dbReference type="NCBI Taxonomy" id="2912588"/>
    <lineage>
        <taxon>Bacteria</taxon>
        <taxon>Pseudomonadati</taxon>
        <taxon>Pseudomonadota</taxon>
        <taxon>Gammaproteobacteria</taxon>
        <taxon>Alteromonadales</taxon>
        <taxon>Colwelliaceae</taxon>
        <taxon>Colwellia</taxon>
    </lineage>
</organism>
<dbReference type="SUPFAM" id="SSF51998">
    <property type="entry name" value="PFL-like glycyl radical enzymes"/>
    <property type="match status" value="1"/>
</dbReference>
<evidence type="ECO:0000256" key="1">
    <source>
        <dbReference type="SAM" id="MobiDB-lite"/>
    </source>
</evidence>
<keyword evidence="3" id="KW-1185">Reference proteome</keyword>
<comment type="caution">
    <text evidence="2">The sequence shown here is derived from an EMBL/GenBank/DDBJ whole genome shotgun (WGS) entry which is preliminary data.</text>
</comment>
<name>A0ABS9WW35_9GAMM</name>
<gene>
    <name evidence="2" type="ORF">L3081_00470</name>
</gene>
<dbReference type="RefSeq" id="WP_242282724.1">
    <property type="nucleotide sequence ID" value="NZ_JAKKSL010000001.1"/>
</dbReference>
<sequence>MNGAVPAGRIISNAGADEQKPTASTINCTVSATIEDSMQGIVGEAVSKAA</sequence>
<reference evidence="2" key="1">
    <citation type="submission" date="2022-01" db="EMBL/GenBank/DDBJ databases">
        <title>Colwellia maritima, isolated from seawater.</title>
        <authorList>
            <person name="Kristyanto S."/>
            <person name="Jung J."/>
            <person name="Jeon C.O."/>
        </authorList>
    </citation>
    <scope>NUCLEOTIDE SEQUENCE</scope>
    <source>
        <strain evidence="2">MSW7</strain>
    </source>
</reference>
<evidence type="ECO:0000313" key="2">
    <source>
        <dbReference type="EMBL" id="MCI2282149.1"/>
    </source>
</evidence>
<dbReference type="Gene3D" id="3.20.70.20">
    <property type="match status" value="1"/>
</dbReference>